<dbReference type="AlphaFoldDB" id="A0AAE1G8X2"/>
<organism evidence="2 3">
    <name type="scientific">Petrolisthes cinctipes</name>
    <name type="common">Flat porcelain crab</name>
    <dbReference type="NCBI Taxonomy" id="88211"/>
    <lineage>
        <taxon>Eukaryota</taxon>
        <taxon>Metazoa</taxon>
        <taxon>Ecdysozoa</taxon>
        <taxon>Arthropoda</taxon>
        <taxon>Crustacea</taxon>
        <taxon>Multicrustacea</taxon>
        <taxon>Malacostraca</taxon>
        <taxon>Eumalacostraca</taxon>
        <taxon>Eucarida</taxon>
        <taxon>Decapoda</taxon>
        <taxon>Pleocyemata</taxon>
        <taxon>Anomura</taxon>
        <taxon>Galatheoidea</taxon>
        <taxon>Porcellanidae</taxon>
        <taxon>Petrolisthes</taxon>
    </lineage>
</organism>
<protein>
    <submittedName>
        <fullName evidence="2">Uncharacterized protein</fullName>
    </submittedName>
</protein>
<feature type="region of interest" description="Disordered" evidence="1">
    <location>
        <begin position="1"/>
        <end position="31"/>
    </location>
</feature>
<reference evidence="2" key="1">
    <citation type="submission" date="2023-10" db="EMBL/GenBank/DDBJ databases">
        <title>Genome assemblies of two species of porcelain crab, Petrolisthes cinctipes and Petrolisthes manimaculis (Anomura: Porcellanidae).</title>
        <authorList>
            <person name="Angst P."/>
        </authorList>
    </citation>
    <scope>NUCLEOTIDE SEQUENCE</scope>
    <source>
        <strain evidence="2">PB745_01</strain>
        <tissue evidence="2">Gill</tissue>
    </source>
</reference>
<proteinExistence type="predicted"/>
<accession>A0AAE1G8X2</accession>
<keyword evidence="3" id="KW-1185">Reference proteome</keyword>
<sequence>MSSRPRFRTATPRTPRNVGQQRHTHATAPWDHAGTQLLLQTLTDVNKHLKEWPQSSRVPSSATPEKCDVEMSTASFRSCRRSVECWVRLHR</sequence>
<dbReference type="Proteomes" id="UP001286313">
    <property type="component" value="Unassembled WGS sequence"/>
</dbReference>
<name>A0AAE1G8X2_PETCI</name>
<comment type="caution">
    <text evidence="2">The sequence shown here is derived from an EMBL/GenBank/DDBJ whole genome shotgun (WGS) entry which is preliminary data.</text>
</comment>
<evidence type="ECO:0000256" key="1">
    <source>
        <dbReference type="SAM" id="MobiDB-lite"/>
    </source>
</evidence>
<gene>
    <name evidence="2" type="ORF">Pcinc_008648</name>
</gene>
<dbReference type="EMBL" id="JAWQEG010000642">
    <property type="protein sequence ID" value="KAK3887252.1"/>
    <property type="molecule type" value="Genomic_DNA"/>
</dbReference>
<evidence type="ECO:0000313" key="3">
    <source>
        <dbReference type="Proteomes" id="UP001286313"/>
    </source>
</evidence>
<evidence type="ECO:0000313" key="2">
    <source>
        <dbReference type="EMBL" id="KAK3887252.1"/>
    </source>
</evidence>